<keyword evidence="4" id="KW-1185">Reference proteome</keyword>
<comment type="caution">
    <text evidence="3">The sequence shown here is derived from an EMBL/GenBank/DDBJ whole genome shotgun (WGS) entry which is preliminary data.</text>
</comment>
<dbReference type="InterPro" id="IPR013922">
    <property type="entry name" value="Cyclin_PHO80-like"/>
</dbReference>
<dbReference type="Proteomes" id="UP001479436">
    <property type="component" value="Unassembled WGS sequence"/>
</dbReference>
<evidence type="ECO:0000256" key="1">
    <source>
        <dbReference type="RuleBase" id="RU000383"/>
    </source>
</evidence>
<comment type="similarity">
    <text evidence="1">Belongs to the cyclin family.</text>
</comment>
<gene>
    <name evidence="3" type="ORF">K7432_015072</name>
</gene>
<dbReference type="SUPFAM" id="SSF47954">
    <property type="entry name" value="Cyclin-like"/>
    <property type="match status" value="1"/>
</dbReference>
<dbReference type="SMART" id="SM00385">
    <property type="entry name" value="CYCLIN"/>
    <property type="match status" value="1"/>
</dbReference>
<reference evidence="3 4" key="1">
    <citation type="submission" date="2023-04" db="EMBL/GenBank/DDBJ databases">
        <title>Genome of Basidiobolus ranarum AG-B5.</title>
        <authorList>
            <person name="Stajich J.E."/>
            <person name="Carter-House D."/>
            <person name="Gryganskyi A."/>
        </authorList>
    </citation>
    <scope>NUCLEOTIDE SEQUENCE [LARGE SCALE GENOMIC DNA]</scope>
    <source>
        <strain evidence="3 4">AG-B5</strain>
    </source>
</reference>
<accession>A0ABR2WGL5</accession>
<dbReference type="EMBL" id="JASJQH010001911">
    <property type="protein sequence ID" value="KAK9760673.1"/>
    <property type="molecule type" value="Genomic_DNA"/>
</dbReference>
<feature type="domain" description="Cyclin-like" evidence="2">
    <location>
        <begin position="51"/>
        <end position="139"/>
    </location>
</feature>
<name>A0ABR2WGL5_9FUNG</name>
<dbReference type="PANTHER" id="PTHR15615">
    <property type="match status" value="1"/>
</dbReference>
<protein>
    <recommendedName>
        <fullName evidence="2">Cyclin-like domain-containing protein</fullName>
    </recommendedName>
</protein>
<dbReference type="InterPro" id="IPR013763">
    <property type="entry name" value="Cyclin-like_dom"/>
</dbReference>
<dbReference type="CDD" id="cd20557">
    <property type="entry name" value="CYCLIN_ScPCL1-like"/>
    <property type="match status" value="1"/>
</dbReference>
<sequence>MTCAVTTSVLSDSWAPLADNLIGFTTQSVDSLLNCPTSSADGAQSLPSLYQFIQDTTTVARISPEILVASLVYIERFKESLPVGSKGEYGACHRIFLAGILIASKFLDDKPLTTAKLVQVMGNRWSSKEINRMERAFLNFLQFRLWVDSEEIYTYIAKNGIELDLSASI</sequence>
<dbReference type="InterPro" id="IPR006671">
    <property type="entry name" value="Cyclin_N"/>
</dbReference>
<evidence type="ECO:0000259" key="2">
    <source>
        <dbReference type="SMART" id="SM00385"/>
    </source>
</evidence>
<dbReference type="PANTHER" id="PTHR15615:SF10">
    <property type="entry name" value="PHO85 CYCLIN-2-RELATED"/>
    <property type="match status" value="1"/>
</dbReference>
<dbReference type="Pfam" id="PF00134">
    <property type="entry name" value="Cyclin_N"/>
    <property type="match status" value="1"/>
</dbReference>
<proteinExistence type="inferred from homology"/>
<keyword evidence="1" id="KW-0195">Cyclin</keyword>
<evidence type="ECO:0000313" key="4">
    <source>
        <dbReference type="Proteomes" id="UP001479436"/>
    </source>
</evidence>
<evidence type="ECO:0000313" key="3">
    <source>
        <dbReference type="EMBL" id="KAK9760673.1"/>
    </source>
</evidence>
<dbReference type="Gene3D" id="1.10.472.10">
    <property type="entry name" value="Cyclin-like"/>
    <property type="match status" value="1"/>
</dbReference>
<organism evidence="3 4">
    <name type="scientific">Basidiobolus ranarum</name>
    <dbReference type="NCBI Taxonomy" id="34480"/>
    <lineage>
        <taxon>Eukaryota</taxon>
        <taxon>Fungi</taxon>
        <taxon>Fungi incertae sedis</taxon>
        <taxon>Zoopagomycota</taxon>
        <taxon>Entomophthoromycotina</taxon>
        <taxon>Basidiobolomycetes</taxon>
        <taxon>Basidiobolales</taxon>
        <taxon>Basidiobolaceae</taxon>
        <taxon>Basidiobolus</taxon>
    </lineage>
</organism>
<dbReference type="InterPro" id="IPR036915">
    <property type="entry name" value="Cyclin-like_sf"/>
</dbReference>